<evidence type="ECO:0000259" key="1">
    <source>
        <dbReference type="Pfam" id="PF13847"/>
    </source>
</evidence>
<reference evidence="3" key="1">
    <citation type="journal article" date="2019" name="Int. J. Syst. Evol. Microbiol.">
        <title>The Global Catalogue of Microorganisms (GCM) 10K type strain sequencing project: providing services to taxonomists for standard genome sequencing and annotation.</title>
        <authorList>
            <consortium name="The Broad Institute Genomics Platform"/>
            <consortium name="The Broad Institute Genome Sequencing Center for Infectious Disease"/>
            <person name="Wu L."/>
            <person name="Ma J."/>
        </authorList>
    </citation>
    <scope>NUCLEOTIDE SEQUENCE [LARGE SCALE GENOMIC DNA]</scope>
    <source>
        <strain evidence="3">JCM 17919</strain>
    </source>
</reference>
<protein>
    <submittedName>
        <fullName evidence="2">Methyltransferase domain-containing protein</fullName>
    </submittedName>
</protein>
<name>A0ABP8HU99_9BACT</name>
<dbReference type="RefSeq" id="WP_345258395.1">
    <property type="nucleotide sequence ID" value="NZ_BAABGY010000019.1"/>
</dbReference>
<dbReference type="GO" id="GO:0008168">
    <property type="term" value="F:methyltransferase activity"/>
    <property type="evidence" value="ECO:0007669"/>
    <property type="project" value="UniProtKB-KW"/>
</dbReference>
<gene>
    <name evidence="2" type="ORF">GCM10023184_46080</name>
</gene>
<sequence>MTHSNYIIAGGAEGKERLAVLGNVLNPGTLSLLQRLHPEPIGHFLDLGCGGGTVAIAVAQSELARNVTGADFDATVLELARQDAAEAGLTNIRFETADATALDLHQQFDVVYARFLLSHLTDPPDTLKRMARAARPGGLVLVEDIDFSGHYCAPASSAFTRYLELFVRAARNNGQDPDIGLRLFRLFHDAGLEDIGFSVTQPAFHEGPGKWMGYYTLDKISGAVLRQGLATQSELQATLDELKAFTADPNSIISLPRVFQVWGRKRKV</sequence>
<dbReference type="Gene3D" id="3.40.50.150">
    <property type="entry name" value="Vaccinia Virus protein VP39"/>
    <property type="match status" value="1"/>
</dbReference>
<proteinExistence type="predicted"/>
<dbReference type="CDD" id="cd02440">
    <property type="entry name" value="AdoMet_MTases"/>
    <property type="match status" value="1"/>
</dbReference>
<dbReference type="InterPro" id="IPR025714">
    <property type="entry name" value="Methyltranfer_dom"/>
</dbReference>
<dbReference type="InterPro" id="IPR029063">
    <property type="entry name" value="SAM-dependent_MTases_sf"/>
</dbReference>
<keyword evidence="2" id="KW-0489">Methyltransferase</keyword>
<evidence type="ECO:0000313" key="3">
    <source>
        <dbReference type="Proteomes" id="UP001501725"/>
    </source>
</evidence>
<evidence type="ECO:0000313" key="2">
    <source>
        <dbReference type="EMBL" id="GAA4344577.1"/>
    </source>
</evidence>
<dbReference type="PANTHER" id="PTHR43861">
    <property type="entry name" value="TRANS-ACONITATE 2-METHYLTRANSFERASE-RELATED"/>
    <property type="match status" value="1"/>
</dbReference>
<organism evidence="2 3">
    <name type="scientific">Flaviaesturariibacter amylovorans</name>
    <dbReference type="NCBI Taxonomy" id="1084520"/>
    <lineage>
        <taxon>Bacteria</taxon>
        <taxon>Pseudomonadati</taxon>
        <taxon>Bacteroidota</taxon>
        <taxon>Chitinophagia</taxon>
        <taxon>Chitinophagales</taxon>
        <taxon>Chitinophagaceae</taxon>
        <taxon>Flaviaestuariibacter</taxon>
    </lineage>
</organism>
<dbReference type="GO" id="GO:0032259">
    <property type="term" value="P:methylation"/>
    <property type="evidence" value="ECO:0007669"/>
    <property type="project" value="UniProtKB-KW"/>
</dbReference>
<keyword evidence="2" id="KW-0808">Transferase</keyword>
<dbReference type="Proteomes" id="UP001501725">
    <property type="component" value="Unassembled WGS sequence"/>
</dbReference>
<keyword evidence="3" id="KW-1185">Reference proteome</keyword>
<dbReference type="Pfam" id="PF13847">
    <property type="entry name" value="Methyltransf_31"/>
    <property type="match status" value="1"/>
</dbReference>
<comment type="caution">
    <text evidence="2">The sequence shown here is derived from an EMBL/GenBank/DDBJ whole genome shotgun (WGS) entry which is preliminary data.</text>
</comment>
<dbReference type="EMBL" id="BAABGY010000019">
    <property type="protein sequence ID" value="GAA4344577.1"/>
    <property type="molecule type" value="Genomic_DNA"/>
</dbReference>
<feature type="domain" description="Methyltransferase" evidence="1">
    <location>
        <begin position="43"/>
        <end position="146"/>
    </location>
</feature>
<dbReference type="SUPFAM" id="SSF53335">
    <property type="entry name" value="S-adenosyl-L-methionine-dependent methyltransferases"/>
    <property type="match status" value="1"/>
</dbReference>
<accession>A0ABP8HU99</accession>